<evidence type="ECO:0000313" key="2">
    <source>
        <dbReference type="EMBL" id="GAO17930.1"/>
    </source>
</evidence>
<dbReference type="EMBL" id="BBTG02000011">
    <property type="protein sequence ID" value="GAO17930.1"/>
    <property type="molecule type" value="Genomic_DNA"/>
</dbReference>
<accession>A0A1B5L388</accession>
<evidence type="ECO:0000256" key="1">
    <source>
        <dbReference type="SAM" id="Phobius"/>
    </source>
</evidence>
<keyword evidence="1" id="KW-1133">Transmembrane helix</keyword>
<dbReference type="Proteomes" id="UP000054053">
    <property type="component" value="Unassembled WGS sequence"/>
</dbReference>
<gene>
    <name evidence="2" type="ORF">UVI_02026910</name>
</gene>
<dbReference type="AlphaFoldDB" id="A0A1B5L388"/>
<proteinExistence type="predicted"/>
<comment type="caution">
    <text evidence="2">The sequence shown here is derived from an EMBL/GenBank/DDBJ whole genome shotgun (WGS) entry which is preliminary data.</text>
</comment>
<protein>
    <submittedName>
        <fullName evidence="2">Uncharacterized protein</fullName>
    </submittedName>
</protein>
<organism evidence="2 3">
    <name type="scientific">Ustilaginoidea virens</name>
    <name type="common">Rice false smut fungus</name>
    <name type="synonym">Villosiclava virens</name>
    <dbReference type="NCBI Taxonomy" id="1159556"/>
    <lineage>
        <taxon>Eukaryota</taxon>
        <taxon>Fungi</taxon>
        <taxon>Dikarya</taxon>
        <taxon>Ascomycota</taxon>
        <taxon>Pezizomycotina</taxon>
        <taxon>Sordariomycetes</taxon>
        <taxon>Hypocreomycetidae</taxon>
        <taxon>Hypocreales</taxon>
        <taxon>Clavicipitaceae</taxon>
        <taxon>Ustilaginoidea</taxon>
    </lineage>
</organism>
<feature type="transmembrane region" description="Helical" evidence="1">
    <location>
        <begin position="57"/>
        <end position="82"/>
    </location>
</feature>
<name>A0A1B5L388_USTVR</name>
<evidence type="ECO:0000313" key="3">
    <source>
        <dbReference type="Proteomes" id="UP000054053"/>
    </source>
</evidence>
<keyword evidence="1" id="KW-0472">Membrane</keyword>
<reference evidence="3" key="1">
    <citation type="journal article" date="2016" name="Genome Announc.">
        <title>Genome sequence of Ustilaginoidea virens IPU010, a rice pathogenic fungus causing false smut.</title>
        <authorList>
            <person name="Kumagai T."/>
            <person name="Ishii T."/>
            <person name="Terai G."/>
            <person name="Umemura M."/>
            <person name="Machida M."/>
            <person name="Asai K."/>
        </authorList>
    </citation>
    <scope>NUCLEOTIDE SEQUENCE [LARGE SCALE GENOMIC DNA]</scope>
    <source>
        <strain evidence="3">IPU010</strain>
    </source>
</reference>
<keyword evidence="1" id="KW-0812">Transmembrane</keyword>
<sequence length="88" mass="9529">MYNDAANGEMHANAWQGRHLPDMYLFLGDARALSAECYAACAALCARALCSVRAPCSVFLCFVLCALCSVLCALCSVLCALWKGIDWM</sequence>